<dbReference type="GO" id="GO:0005789">
    <property type="term" value="C:endoplasmic reticulum membrane"/>
    <property type="evidence" value="ECO:0007669"/>
    <property type="project" value="UniProtKB-SubCell"/>
</dbReference>
<evidence type="ECO:0000313" key="8">
    <source>
        <dbReference type="EMBL" id="KAK9834823.1"/>
    </source>
</evidence>
<gene>
    <name evidence="8" type="ORF">WJX81_001328</name>
</gene>
<feature type="transmembrane region" description="Helical" evidence="6">
    <location>
        <begin position="13"/>
        <end position="30"/>
    </location>
</feature>
<evidence type="ECO:0000256" key="2">
    <source>
        <dbReference type="ARBA" id="ARBA00022692"/>
    </source>
</evidence>
<dbReference type="Proteomes" id="UP001445335">
    <property type="component" value="Unassembled WGS sequence"/>
</dbReference>
<dbReference type="PANTHER" id="PTHR12560">
    <property type="entry name" value="LONGEVITY ASSURANCE FACTOR 1 LAG1"/>
    <property type="match status" value="1"/>
</dbReference>
<dbReference type="GO" id="GO:0050291">
    <property type="term" value="F:sphingosine N-acyltransferase activity"/>
    <property type="evidence" value="ECO:0007669"/>
    <property type="project" value="InterPro"/>
</dbReference>
<evidence type="ECO:0000256" key="6">
    <source>
        <dbReference type="SAM" id="Phobius"/>
    </source>
</evidence>
<dbReference type="InterPro" id="IPR006634">
    <property type="entry name" value="TLC-dom"/>
</dbReference>
<comment type="caution">
    <text evidence="8">The sequence shown here is derived from an EMBL/GenBank/DDBJ whole genome shotgun (WGS) entry which is preliminary data.</text>
</comment>
<dbReference type="Pfam" id="PF03798">
    <property type="entry name" value="TRAM_LAG1_CLN8"/>
    <property type="match status" value="1"/>
</dbReference>
<feature type="transmembrane region" description="Helical" evidence="6">
    <location>
        <begin position="113"/>
        <end position="132"/>
    </location>
</feature>
<keyword evidence="4 5" id="KW-0472">Membrane</keyword>
<feature type="transmembrane region" description="Helical" evidence="6">
    <location>
        <begin position="238"/>
        <end position="262"/>
    </location>
</feature>
<keyword evidence="2 5" id="KW-0812">Transmembrane</keyword>
<name>A0AAW1RMD2_9CHLO</name>
<comment type="subcellular location">
    <subcellularLocation>
        <location evidence="1">Membrane</location>
        <topology evidence="1">Multi-pass membrane protein</topology>
    </subcellularLocation>
</comment>
<dbReference type="PANTHER" id="PTHR12560:SF0">
    <property type="entry name" value="LD18904P"/>
    <property type="match status" value="1"/>
</dbReference>
<dbReference type="EMBL" id="JALJOU010000031">
    <property type="protein sequence ID" value="KAK9834823.1"/>
    <property type="molecule type" value="Genomic_DNA"/>
</dbReference>
<evidence type="ECO:0000313" key="9">
    <source>
        <dbReference type="Proteomes" id="UP001445335"/>
    </source>
</evidence>
<keyword evidence="3 6" id="KW-1133">Transmembrane helix</keyword>
<evidence type="ECO:0000259" key="7">
    <source>
        <dbReference type="PROSITE" id="PS50922"/>
    </source>
</evidence>
<reference evidence="8 9" key="1">
    <citation type="journal article" date="2024" name="Nat. Commun.">
        <title>Phylogenomics reveals the evolutionary origins of lichenization in chlorophyte algae.</title>
        <authorList>
            <person name="Puginier C."/>
            <person name="Libourel C."/>
            <person name="Otte J."/>
            <person name="Skaloud P."/>
            <person name="Haon M."/>
            <person name="Grisel S."/>
            <person name="Petersen M."/>
            <person name="Berrin J.G."/>
            <person name="Delaux P.M."/>
            <person name="Dal Grande F."/>
            <person name="Keller J."/>
        </authorList>
    </citation>
    <scope>NUCLEOTIDE SEQUENCE [LARGE SCALE GENOMIC DNA]</scope>
    <source>
        <strain evidence="8 9">SAG 245.80</strain>
    </source>
</reference>
<dbReference type="InterPro" id="IPR016439">
    <property type="entry name" value="Lag1/Lac1-like"/>
</dbReference>
<dbReference type="AlphaFoldDB" id="A0AAW1RMD2"/>
<protein>
    <recommendedName>
        <fullName evidence="7">TLC domain-containing protein</fullName>
    </recommendedName>
</protein>
<evidence type="ECO:0000256" key="5">
    <source>
        <dbReference type="PROSITE-ProRule" id="PRU00205"/>
    </source>
</evidence>
<dbReference type="PROSITE" id="PS50922">
    <property type="entry name" value="TLC"/>
    <property type="match status" value="1"/>
</dbReference>
<accession>A0AAW1RMD2</accession>
<proteinExistence type="predicted"/>
<evidence type="ECO:0000256" key="4">
    <source>
        <dbReference type="ARBA" id="ARBA00023136"/>
    </source>
</evidence>
<dbReference type="GO" id="GO:0046513">
    <property type="term" value="P:ceramide biosynthetic process"/>
    <property type="evidence" value="ECO:0007669"/>
    <property type="project" value="InterPro"/>
</dbReference>
<keyword evidence="9" id="KW-1185">Reference proteome</keyword>
<feature type="domain" description="TLC" evidence="7">
    <location>
        <begin position="63"/>
        <end position="266"/>
    </location>
</feature>
<organism evidence="8 9">
    <name type="scientific">Elliptochloris bilobata</name>
    <dbReference type="NCBI Taxonomy" id="381761"/>
    <lineage>
        <taxon>Eukaryota</taxon>
        <taxon>Viridiplantae</taxon>
        <taxon>Chlorophyta</taxon>
        <taxon>core chlorophytes</taxon>
        <taxon>Trebouxiophyceae</taxon>
        <taxon>Trebouxiophyceae incertae sedis</taxon>
        <taxon>Elliptochloris clade</taxon>
        <taxon>Elliptochloris</taxon>
    </lineage>
</organism>
<evidence type="ECO:0000256" key="3">
    <source>
        <dbReference type="ARBA" id="ARBA00022989"/>
    </source>
</evidence>
<dbReference type="PIRSF" id="PIRSF005225">
    <property type="entry name" value="LAG1_LAC1"/>
    <property type="match status" value="1"/>
</dbReference>
<feature type="transmembrane region" description="Helical" evidence="6">
    <location>
        <begin position="196"/>
        <end position="218"/>
    </location>
</feature>
<sequence>MLLPDLRKHQSEALLFVVLTLCVPIARYLLQNILYLPIARLVLVSAAQRRSGHVPAKVQRVVDKFCESFWKLSVYGTLLSLGVYALHDQPWLTDSVNFWRDWPVEALPPKVQVYYAAEGAFYAASVGMLLLWEERRRDFPVMMLHHLTTCVLIAASYCLGYARIGSVVMLLHEPSDIFLEAAKLASYAGAEAPSTLLFAALLLSWCSLRLGLLPFWVIRSALFEVRTLSGPPLPYTDILAAMLGVLVVLHAYWFCLIAAIAWRKLSTTELRDIRED</sequence>
<dbReference type="SMART" id="SM00724">
    <property type="entry name" value="TLC"/>
    <property type="match status" value="1"/>
</dbReference>
<evidence type="ECO:0000256" key="1">
    <source>
        <dbReference type="ARBA" id="ARBA00004141"/>
    </source>
</evidence>